<dbReference type="AlphaFoldDB" id="A0A8I5THH8"/>
<evidence type="ECO:0000313" key="3">
    <source>
        <dbReference type="Proteomes" id="UP000001595"/>
    </source>
</evidence>
<feature type="transmembrane region" description="Helical" evidence="1">
    <location>
        <begin position="145"/>
        <end position="170"/>
    </location>
</feature>
<dbReference type="Ensembl" id="ENSPPYT00000056172.1">
    <property type="protein sequence ID" value="ENSPPYP00000038849.1"/>
    <property type="gene ID" value="ENSPPYG00000030976.1"/>
</dbReference>
<sequence>INLNFLSLQYNHNTEHCHCVTCPIFFVLFCFLRWSFALVAQAGVQWRDLGSPQPPPPRFKQFSCLSLPSSWDYRHAPPCPANFVFLVETGFLHVEAGLELLTSGDPPASASQSAGITGVSHHARPVTCPIKACPVKKRVYTSMELTYFILTWLEVFYILVWELMCTSLWIRSGKTVVQPKLWDHLE</sequence>
<evidence type="ECO:0000256" key="1">
    <source>
        <dbReference type="SAM" id="Phobius"/>
    </source>
</evidence>
<proteinExistence type="predicted"/>
<dbReference type="Proteomes" id="UP000001595">
    <property type="component" value="Chromosome 8"/>
</dbReference>
<protein>
    <submittedName>
        <fullName evidence="2">Uncharacterized protein</fullName>
    </submittedName>
</protein>
<dbReference type="PRINTS" id="PR02045">
    <property type="entry name" value="F138DOMAIN"/>
</dbReference>
<accession>A0A8I5THH8</accession>
<dbReference type="PANTHER" id="PTHR46254">
    <property type="entry name" value="PROTEIN GVQW1-RELATED"/>
    <property type="match status" value="1"/>
</dbReference>
<organism evidence="2 3">
    <name type="scientific">Pongo abelii</name>
    <name type="common">Sumatran orangutan</name>
    <name type="synonym">Pongo pygmaeus abelii</name>
    <dbReference type="NCBI Taxonomy" id="9601"/>
    <lineage>
        <taxon>Eukaryota</taxon>
        <taxon>Metazoa</taxon>
        <taxon>Chordata</taxon>
        <taxon>Craniata</taxon>
        <taxon>Vertebrata</taxon>
        <taxon>Euteleostomi</taxon>
        <taxon>Mammalia</taxon>
        <taxon>Eutheria</taxon>
        <taxon>Euarchontoglires</taxon>
        <taxon>Primates</taxon>
        <taxon>Haplorrhini</taxon>
        <taxon>Catarrhini</taxon>
        <taxon>Hominidae</taxon>
        <taxon>Pongo</taxon>
    </lineage>
</organism>
<dbReference type="PANTHER" id="PTHR46254:SF3">
    <property type="entry name" value="SECRETED PROTEIN"/>
    <property type="match status" value="1"/>
</dbReference>
<dbReference type="GeneTree" id="ENSGT00940000164709"/>
<keyword evidence="1" id="KW-0812">Transmembrane</keyword>
<keyword evidence="3" id="KW-1185">Reference proteome</keyword>
<keyword evidence="1" id="KW-1133">Transmembrane helix</keyword>
<reference evidence="2" key="3">
    <citation type="submission" date="2025-09" db="UniProtKB">
        <authorList>
            <consortium name="Ensembl"/>
        </authorList>
    </citation>
    <scope>IDENTIFICATION</scope>
</reference>
<reference evidence="2 3" key="1">
    <citation type="submission" date="2008-02" db="EMBL/GenBank/DDBJ databases">
        <title>A 6x draft sequence assembly of the Pongo pygmaeus abelii genome.</title>
        <authorList>
            <person name="Wilson R.K."/>
            <person name="Mardis E."/>
        </authorList>
    </citation>
    <scope>NUCLEOTIDE SEQUENCE [LARGE SCALE GENOMIC DNA]</scope>
</reference>
<reference evidence="2" key="2">
    <citation type="submission" date="2025-08" db="UniProtKB">
        <authorList>
            <consortium name="Ensembl"/>
        </authorList>
    </citation>
    <scope>IDENTIFICATION</scope>
</reference>
<name>A0A8I5THH8_PONAB</name>
<evidence type="ECO:0000313" key="2">
    <source>
        <dbReference type="Ensembl" id="ENSPPYP00000038849.1"/>
    </source>
</evidence>
<keyword evidence="1" id="KW-0472">Membrane</keyword>